<keyword evidence="1" id="KW-0614">Plasmid</keyword>
<evidence type="ECO:0000313" key="1">
    <source>
        <dbReference type="EMBL" id="ADA80146.1"/>
    </source>
</evidence>
<gene>
    <name evidence="1" type="ORF">SAP105A_018</name>
</gene>
<proteinExistence type="predicted"/>
<organism evidence="1">
    <name type="scientific">Staphylococcus epidermidis</name>
    <dbReference type="NCBI Taxonomy" id="1282"/>
    <lineage>
        <taxon>Bacteria</taxon>
        <taxon>Bacillati</taxon>
        <taxon>Bacillota</taxon>
        <taxon>Bacilli</taxon>
        <taxon>Bacillales</taxon>
        <taxon>Staphylococcaceae</taxon>
        <taxon>Staphylococcus</taxon>
    </lineage>
</organism>
<geneLocation type="plasmid" evidence="1">
    <name>SAP105A</name>
</geneLocation>
<dbReference type="AlphaFoldDB" id="D2JC22"/>
<dbReference type="EMBL" id="GQ900452">
    <property type="protein sequence ID" value="ADA80146.1"/>
    <property type="molecule type" value="Genomic_DNA"/>
</dbReference>
<reference evidence="1" key="2">
    <citation type="submission" date="2009-12" db="EMBL/GenBank/DDBJ databases">
        <authorList>
            <person name="Summers A.O."/>
            <person name="Shearer J."/>
            <person name="Wireman J."/>
        </authorList>
    </citation>
    <scope>NUCLEOTIDE SEQUENCE</scope>
    <source>
        <strain evidence="1">SK933</strain>
        <plasmid evidence="1">SAP105A</plasmid>
    </source>
</reference>
<reference evidence="1" key="1">
    <citation type="submission" date="2009-08" db="EMBL/GenBank/DDBJ databases">
        <authorList>
            <person name="Gill J."/>
            <person name="Borman J."/>
            <person name="Shetty J."/>
            <person name="Hostetler J."/>
            <person name="Durkin S."/>
            <person name="Montgomery B."/>
        </authorList>
    </citation>
    <scope>NUCLEOTIDE SEQUENCE</scope>
    <source>
        <strain evidence="1">SK933</strain>
        <plasmid evidence="1">SAP105A</plasmid>
    </source>
</reference>
<accession>D2JC22</accession>
<name>D2JC22_STAEP</name>
<dbReference type="RefSeq" id="WP_012818069.1">
    <property type="nucleotide sequence ID" value="NC_013377.1"/>
</dbReference>
<sequence length="101" mass="11514">MLKILGYKQGTKIKNDSKFPLCSYKEFGANSKFGVFLKETAPAGTKKVDEFLSHFMSIFNLHITGQCLKNVTGFAQIFVCEIKIYLFGSYLCFKSVYKFLI</sequence>
<protein>
    <submittedName>
        <fullName evidence="1">Uncharacterized protein</fullName>
    </submittedName>
</protein>